<gene>
    <name evidence="3" type="ORF">M0R45_025321</name>
</gene>
<feature type="transmembrane region" description="Helical" evidence="2">
    <location>
        <begin position="77"/>
        <end position="99"/>
    </location>
</feature>
<keyword evidence="4" id="KW-1185">Reference proteome</keyword>
<dbReference type="SUPFAM" id="SSF103473">
    <property type="entry name" value="MFS general substrate transporter"/>
    <property type="match status" value="1"/>
</dbReference>
<feature type="transmembrane region" description="Helical" evidence="2">
    <location>
        <begin position="148"/>
        <end position="168"/>
    </location>
</feature>
<dbReference type="PANTHER" id="PTHR37891">
    <property type="entry name" value="OS06G0113900 PROTEIN"/>
    <property type="match status" value="1"/>
</dbReference>
<sequence length="546" mass="59910">MAEVVTNSPEAESRSMATAAQDRELIPARPAVEEDIASYSPQDVHGASMKIQRAREAYKEYAGLEEKPKKVEVLSWYFYELCSHFILTVLVPIVFPLILTQIVKLPESWDDFRAKSGATCTDKEINLYLRLTKRTILNKYSPLEWTSISWATGLALASPFLVFVPSLLDHGYNQPIIAGASIALGSIFCLPAGSFKNVWIIPPYIAVIVASSIIATACHARHLGLMVRGFTGPTLHKSQFPSRRAVNSWLSLYAAAAGSLGSAVISSFTYRMLREKEEILSLWIVSIFSGLKWLCGIFHFLVTNRPCISTPMSSNSHHALSIFKFPHALGTLAGIFVSSLTTMCLFTGGVLYLVGELCYKPKSLLYFWLTYFISPLIALPLLQPLQQVIKGDAVKMQLLGFFFSAATSGFGFYFRDSAWQQHHVMFFAVIQSTSTGILYAYGRVLLMDCSPSGKEGAFSTWFAWTRGLGMCTGFAIASSVPGNVTTSFGLSFCTTICGMVILIFGNISDLGGAKAAGHLRGDNYERASPVTGLDTAYERQEPVQGP</sequence>
<evidence type="ECO:0000313" key="3">
    <source>
        <dbReference type="EMBL" id="KAK9928175.1"/>
    </source>
</evidence>
<feature type="transmembrane region" description="Helical" evidence="2">
    <location>
        <begin position="199"/>
        <end position="218"/>
    </location>
</feature>
<feature type="region of interest" description="Disordered" evidence="1">
    <location>
        <begin position="1"/>
        <end position="24"/>
    </location>
</feature>
<dbReference type="EMBL" id="JBEDUW010000005">
    <property type="protein sequence ID" value="KAK9928175.1"/>
    <property type="molecule type" value="Genomic_DNA"/>
</dbReference>
<feature type="compositionally biased region" description="Polar residues" evidence="1">
    <location>
        <begin position="1"/>
        <end position="18"/>
    </location>
</feature>
<keyword evidence="2" id="KW-0812">Transmembrane</keyword>
<reference evidence="3 4" key="1">
    <citation type="journal article" date="2023" name="G3 (Bethesda)">
        <title>A chromosome-length genome assembly and annotation of blackberry (Rubus argutus, cv. 'Hillquist').</title>
        <authorList>
            <person name="Bruna T."/>
            <person name="Aryal R."/>
            <person name="Dudchenko O."/>
            <person name="Sargent D.J."/>
            <person name="Mead D."/>
            <person name="Buti M."/>
            <person name="Cavallini A."/>
            <person name="Hytonen T."/>
            <person name="Andres J."/>
            <person name="Pham M."/>
            <person name="Weisz D."/>
            <person name="Mascagni F."/>
            <person name="Usai G."/>
            <person name="Natali L."/>
            <person name="Bassil N."/>
            <person name="Fernandez G.E."/>
            <person name="Lomsadze A."/>
            <person name="Armour M."/>
            <person name="Olukolu B."/>
            <person name="Poorten T."/>
            <person name="Britton C."/>
            <person name="Davik J."/>
            <person name="Ashrafi H."/>
            <person name="Aiden E.L."/>
            <person name="Borodovsky M."/>
            <person name="Worthington M."/>
        </authorList>
    </citation>
    <scope>NUCLEOTIDE SEQUENCE [LARGE SCALE GENOMIC DNA]</scope>
    <source>
        <strain evidence="3">PI 553951</strain>
    </source>
</reference>
<feature type="transmembrane region" description="Helical" evidence="2">
    <location>
        <begin position="484"/>
        <end position="504"/>
    </location>
</feature>
<feature type="transmembrane region" description="Helical" evidence="2">
    <location>
        <begin position="328"/>
        <end position="353"/>
    </location>
</feature>
<keyword evidence="2" id="KW-1133">Transmembrane helix</keyword>
<evidence type="ECO:0000256" key="2">
    <source>
        <dbReference type="SAM" id="Phobius"/>
    </source>
</evidence>
<dbReference type="AlphaFoldDB" id="A0AAW1WTR3"/>
<feature type="transmembrane region" description="Helical" evidence="2">
    <location>
        <begin position="250"/>
        <end position="270"/>
    </location>
</feature>
<keyword evidence="2" id="KW-0472">Membrane</keyword>
<evidence type="ECO:0000313" key="4">
    <source>
        <dbReference type="Proteomes" id="UP001457282"/>
    </source>
</evidence>
<dbReference type="Proteomes" id="UP001457282">
    <property type="component" value="Unassembled WGS sequence"/>
</dbReference>
<evidence type="ECO:0000256" key="1">
    <source>
        <dbReference type="SAM" id="MobiDB-lite"/>
    </source>
</evidence>
<accession>A0AAW1WTR3</accession>
<feature type="transmembrane region" description="Helical" evidence="2">
    <location>
        <begin position="365"/>
        <end position="382"/>
    </location>
</feature>
<feature type="transmembrane region" description="Helical" evidence="2">
    <location>
        <begin position="282"/>
        <end position="302"/>
    </location>
</feature>
<protein>
    <submittedName>
        <fullName evidence="3">Uncharacterized protein</fullName>
    </submittedName>
</protein>
<feature type="transmembrane region" description="Helical" evidence="2">
    <location>
        <begin position="394"/>
        <end position="414"/>
    </location>
</feature>
<proteinExistence type="predicted"/>
<name>A0AAW1WTR3_RUBAR</name>
<dbReference type="Gene3D" id="1.20.1250.20">
    <property type="entry name" value="MFS general substrate transporter like domains"/>
    <property type="match status" value="1"/>
</dbReference>
<feature type="transmembrane region" description="Helical" evidence="2">
    <location>
        <begin position="175"/>
        <end position="193"/>
    </location>
</feature>
<dbReference type="PANTHER" id="PTHR37891:SF1">
    <property type="entry name" value="OS06G0113900 PROTEIN"/>
    <property type="match status" value="1"/>
</dbReference>
<feature type="transmembrane region" description="Helical" evidence="2">
    <location>
        <begin position="426"/>
        <end position="446"/>
    </location>
</feature>
<dbReference type="InterPro" id="IPR036259">
    <property type="entry name" value="MFS_trans_sf"/>
</dbReference>
<comment type="caution">
    <text evidence="3">The sequence shown here is derived from an EMBL/GenBank/DDBJ whole genome shotgun (WGS) entry which is preliminary data.</text>
</comment>
<organism evidence="3 4">
    <name type="scientific">Rubus argutus</name>
    <name type="common">Southern blackberry</name>
    <dbReference type="NCBI Taxonomy" id="59490"/>
    <lineage>
        <taxon>Eukaryota</taxon>
        <taxon>Viridiplantae</taxon>
        <taxon>Streptophyta</taxon>
        <taxon>Embryophyta</taxon>
        <taxon>Tracheophyta</taxon>
        <taxon>Spermatophyta</taxon>
        <taxon>Magnoliopsida</taxon>
        <taxon>eudicotyledons</taxon>
        <taxon>Gunneridae</taxon>
        <taxon>Pentapetalae</taxon>
        <taxon>rosids</taxon>
        <taxon>fabids</taxon>
        <taxon>Rosales</taxon>
        <taxon>Rosaceae</taxon>
        <taxon>Rosoideae</taxon>
        <taxon>Rosoideae incertae sedis</taxon>
        <taxon>Rubus</taxon>
    </lineage>
</organism>
<feature type="transmembrane region" description="Helical" evidence="2">
    <location>
        <begin position="458"/>
        <end position="478"/>
    </location>
</feature>